<dbReference type="PANTHER" id="PTHR34703:SF1">
    <property type="entry name" value="ANTIPORTER SUBUNIT MNHG2-RELATED"/>
    <property type="match status" value="1"/>
</dbReference>
<reference evidence="2 3" key="1">
    <citation type="journal article" date="2014" name="Nat. Commun.">
        <title>Physiological and genomic features of highly alkaliphilic hydrogen-utilizing Betaproteobacteria from a continental serpentinizing site.</title>
        <authorList>
            <person name="Suzuki S."/>
            <person name="Kuenen J.G."/>
            <person name="Schipper K."/>
            <person name="van der Velde S."/>
            <person name="Ishii S."/>
            <person name="Wu A."/>
            <person name="Sorokin D.Y."/>
            <person name="Tenney A."/>
            <person name="Meng X.Y."/>
            <person name="Morrill P.L."/>
            <person name="Kamagata Y."/>
            <person name="Muyzer G."/>
            <person name="Nealson K.H."/>
        </authorList>
    </citation>
    <scope>NUCLEOTIDE SEQUENCE [LARGE SCALE GENOMIC DNA]</scope>
    <source>
        <strain evidence="2 3">A1</strain>
    </source>
</reference>
<gene>
    <name evidence="2" type="ORF">SRAA_0995</name>
</gene>
<dbReference type="InterPro" id="IPR005133">
    <property type="entry name" value="PhaG_MnhG_YufB"/>
</dbReference>
<name>A0A060NPP1_9BURK</name>
<dbReference type="KEGG" id="cbaa:SRAA_0995"/>
<organism evidence="2 3">
    <name type="scientific">Serpentinimonas raichei</name>
    <dbReference type="NCBI Taxonomy" id="1458425"/>
    <lineage>
        <taxon>Bacteria</taxon>
        <taxon>Pseudomonadati</taxon>
        <taxon>Pseudomonadota</taxon>
        <taxon>Betaproteobacteria</taxon>
        <taxon>Burkholderiales</taxon>
        <taxon>Comamonadaceae</taxon>
        <taxon>Serpentinimonas</taxon>
    </lineage>
</organism>
<dbReference type="AlphaFoldDB" id="A0A060NPP1"/>
<dbReference type="EMBL" id="AP014568">
    <property type="protein sequence ID" value="BAO80849.1"/>
    <property type="molecule type" value="Genomic_DNA"/>
</dbReference>
<feature type="transmembrane region" description="Helical" evidence="1">
    <location>
        <begin position="41"/>
        <end position="58"/>
    </location>
</feature>
<dbReference type="Proteomes" id="UP000067461">
    <property type="component" value="Chromosome"/>
</dbReference>
<dbReference type="Pfam" id="PF03334">
    <property type="entry name" value="PhaG_MnhG_YufB"/>
    <property type="match status" value="1"/>
</dbReference>
<dbReference type="HOGENOM" id="CLU_121334_2_1_4"/>
<evidence type="ECO:0000256" key="1">
    <source>
        <dbReference type="SAM" id="Phobius"/>
    </source>
</evidence>
<dbReference type="GO" id="GO:0015385">
    <property type="term" value="F:sodium:proton antiporter activity"/>
    <property type="evidence" value="ECO:0007669"/>
    <property type="project" value="TreeGrafter"/>
</dbReference>
<dbReference type="NCBIfam" id="TIGR01300">
    <property type="entry name" value="CPA3_mnhG_phaG"/>
    <property type="match status" value="1"/>
</dbReference>
<dbReference type="RefSeq" id="WP_045531286.1">
    <property type="nucleotide sequence ID" value="NZ_AP014568.1"/>
</dbReference>
<proteinExistence type="predicted"/>
<dbReference type="OrthoDB" id="5346950at2"/>
<feature type="transmembrane region" description="Helical" evidence="1">
    <location>
        <begin position="6"/>
        <end position="29"/>
    </location>
</feature>
<accession>A0A060NPP1</accession>
<feature type="transmembrane region" description="Helical" evidence="1">
    <location>
        <begin position="64"/>
        <end position="85"/>
    </location>
</feature>
<keyword evidence="1" id="KW-1133">Transmembrane helix</keyword>
<keyword evidence="1" id="KW-0472">Membrane</keyword>
<evidence type="ECO:0000313" key="3">
    <source>
        <dbReference type="Proteomes" id="UP000067461"/>
    </source>
</evidence>
<keyword evidence="1" id="KW-0812">Transmembrane</keyword>
<dbReference type="PANTHER" id="PTHR34703">
    <property type="entry name" value="ANTIPORTER SUBUNIT MNHG2-RELATED"/>
    <property type="match status" value="1"/>
</dbReference>
<dbReference type="STRING" id="1458425.SRAA_0995"/>
<keyword evidence="3" id="KW-1185">Reference proteome</keyword>
<protein>
    <submittedName>
        <fullName evidence="2">Multisubunit Na+/H+ antiporter, MnhG subunit</fullName>
    </submittedName>
</protein>
<sequence>MMLDALVSVFLLAGGVLLLIAAWGVVALPDALSRQHAATKAGTFALAMVCIGAMLFALDWAWSWRILLILGFLLATLPVASHLLARAAVRESNLVPDASQVRLIGDDPAQASKPGSRT</sequence>
<evidence type="ECO:0000313" key="2">
    <source>
        <dbReference type="EMBL" id="BAO80849.1"/>
    </source>
</evidence>